<dbReference type="AlphaFoldDB" id="A0A437M062"/>
<dbReference type="GO" id="GO:0017168">
    <property type="term" value="F:5-oxoprolinase (ATP-hydrolyzing) activity"/>
    <property type="evidence" value="ECO:0007669"/>
    <property type="project" value="TreeGrafter"/>
</dbReference>
<name>A0A437M062_9SPHN</name>
<dbReference type="Proteomes" id="UP000282971">
    <property type="component" value="Unassembled WGS sequence"/>
</dbReference>
<sequence>MNIQGSRIASGRTIDPITLEIIAGTIESTRREMEAQIERTARSVVIREGRDYRAGVFDRHGRNVSSASGAAHVDPILANYSIDEIQDGDVFIWNDPFKSGGGLTHLPDLCVTQPVIWRGELVAYVQAFGHVTDIGGLAPGSVTISATDIHQEGIIIPPVKIMEAGKIVTPLYKTIVNNSRYPGDVQGDLDAFIMTTRLGVQRVKDLFDTYGPAMIDAGFEEILESCARALREVAFPQIPDGDYPFEDVVEIAGAVPAEPRRFIPLKVTLRKRGDSVEFDFEGTGAQSKAALNIAGDERFYVKYIVSIFRTLVPDTVFNGGAVRAISCKLPEGSIISARYPASASCRAYTLFRLPELCLGALSRALGGETPGSSDTRSTWGIATLGDHGERIFFRDGIGGGGGGRRGSDGSDALNGNVRGRSRPVEFMEAFYPLIVEEEGLRTDSGGAGEYRGGLGVYRRVRFLRDGAIHVVDDRLQTQPWGVHGGKAGAGTSYCLNPGADNEHPITCKIDARPVKAGELIEAKTCGGGGWGHPFDRPVEKVAADVALGLVSAEAARDVYGVALSTDFIVDAAATEALRADRPATVAMFDRGDRFARLEAAGDVRWTAPQ</sequence>
<organism evidence="2 3">
    <name type="scientific">Sphingomonas crocodyli</name>
    <dbReference type="NCBI Taxonomy" id="1979270"/>
    <lineage>
        <taxon>Bacteria</taxon>
        <taxon>Pseudomonadati</taxon>
        <taxon>Pseudomonadota</taxon>
        <taxon>Alphaproteobacteria</taxon>
        <taxon>Sphingomonadales</taxon>
        <taxon>Sphingomonadaceae</taxon>
        <taxon>Sphingomonas</taxon>
    </lineage>
</organism>
<dbReference type="OrthoDB" id="9761586at2"/>
<dbReference type="InterPro" id="IPR003692">
    <property type="entry name" value="Hydantoinase_B"/>
</dbReference>
<dbReference type="GO" id="GO:0005829">
    <property type="term" value="C:cytosol"/>
    <property type="evidence" value="ECO:0007669"/>
    <property type="project" value="TreeGrafter"/>
</dbReference>
<dbReference type="EMBL" id="SACN01000002">
    <property type="protein sequence ID" value="RVT90966.1"/>
    <property type="molecule type" value="Genomic_DNA"/>
</dbReference>
<keyword evidence="3" id="KW-1185">Reference proteome</keyword>
<dbReference type="InterPro" id="IPR045079">
    <property type="entry name" value="Oxoprolinase-like"/>
</dbReference>
<reference evidence="2 3" key="1">
    <citation type="submission" date="2019-01" db="EMBL/GenBank/DDBJ databases">
        <authorList>
            <person name="Chen W.-M."/>
        </authorList>
    </citation>
    <scope>NUCLEOTIDE SEQUENCE [LARGE SCALE GENOMIC DNA]</scope>
    <source>
        <strain evidence="2 3">CCP-7</strain>
    </source>
</reference>
<gene>
    <name evidence="2" type="ORF">EOD43_15650</name>
</gene>
<comment type="caution">
    <text evidence="2">The sequence shown here is derived from an EMBL/GenBank/DDBJ whole genome shotgun (WGS) entry which is preliminary data.</text>
</comment>
<dbReference type="PANTHER" id="PTHR11365:SF23">
    <property type="entry name" value="HYPOTHETICAL 5-OXOPROLINASE (EUROFUNG)-RELATED"/>
    <property type="match status" value="1"/>
</dbReference>
<feature type="domain" description="Hydantoinase B/oxoprolinase" evidence="1">
    <location>
        <begin position="15"/>
        <end position="533"/>
    </location>
</feature>
<dbReference type="PANTHER" id="PTHR11365">
    <property type="entry name" value="5-OXOPROLINASE RELATED"/>
    <property type="match status" value="1"/>
</dbReference>
<evidence type="ECO:0000259" key="1">
    <source>
        <dbReference type="Pfam" id="PF02538"/>
    </source>
</evidence>
<accession>A0A437M062</accession>
<dbReference type="Pfam" id="PF02538">
    <property type="entry name" value="Hydantoinase_B"/>
    <property type="match status" value="1"/>
</dbReference>
<proteinExistence type="predicted"/>
<dbReference type="RefSeq" id="WP_127744981.1">
    <property type="nucleotide sequence ID" value="NZ_SACN01000002.1"/>
</dbReference>
<protein>
    <submittedName>
        <fullName evidence="2">Hydantoinase B/oxoprolinase family protein</fullName>
    </submittedName>
</protein>
<evidence type="ECO:0000313" key="2">
    <source>
        <dbReference type="EMBL" id="RVT90966.1"/>
    </source>
</evidence>
<dbReference type="GO" id="GO:0006749">
    <property type="term" value="P:glutathione metabolic process"/>
    <property type="evidence" value="ECO:0007669"/>
    <property type="project" value="TreeGrafter"/>
</dbReference>
<evidence type="ECO:0000313" key="3">
    <source>
        <dbReference type="Proteomes" id="UP000282971"/>
    </source>
</evidence>